<keyword evidence="9" id="KW-0444">Lipid biosynthesis</keyword>
<keyword evidence="15 19" id="KW-0472">Membrane</keyword>
<dbReference type="Proteomes" id="UP000193450">
    <property type="component" value="Chromosome"/>
</dbReference>
<organism evidence="20 21">
    <name type="scientific">Oceanicoccus sagamiensis</name>
    <dbReference type="NCBI Taxonomy" id="716816"/>
    <lineage>
        <taxon>Bacteria</taxon>
        <taxon>Pseudomonadati</taxon>
        <taxon>Pseudomonadota</taxon>
        <taxon>Gammaproteobacteria</taxon>
        <taxon>Cellvibrionales</taxon>
        <taxon>Spongiibacteraceae</taxon>
        <taxon>Oceanicoccus</taxon>
    </lineage>
</organism>
<evidence type="ECO:0000256" key="19">
    <source>
        <dbReference type="SAM" id="Phobius"/>
    </source>
</evidence>
<dbReference type="InterPro" id="IPR000374">
    <property type="entry name" value="PC_trans"/>
</dbReference>
<keyword evidence="14" id="KW-0443">Lipid metabolism</keyword>
<accession>A0A1X9NCV8</accession>
<evidence type="ECO:0000256" key="5">
    <source>
        <dbReference type="ARBA" id="ARBA00010185"/>
    </source>
</evidence>
<evidence type="ECO:0000256" key="13">
    <source>
        <dbReference type="ARBA" id="ARBA00022989"/>
    </source>
</evidence>
<proteinExistence type="inferred from homology"/>
<dbReference type="GO" id="GO:0005886">
    <property type="term" value="C:plasma membrane"/>
    <property type="evidence" value="ECO:0007669"/>
    <property type="project" value="UniProtKB-SubCell"/>
</dbReference>
<feature type="transmembrane region" description="Helical" evidence="19">
    <location>
        <begin position="118"/>
        <end position="137"/>
    </location>
</feature>
<evidence type="ECO:0000256" key="6">
    <source>
        <dbReference type="ARBA" id="ARBA00012487"/>
    </source>
</evidence>
<evidence type="ECO:0000256" key="8">
    <source>
        <dbReference type="ARBA" id="ARBA00022475"/>
    </source>
</evidence>
<evidence type="ECO:0000256" key="3">
    <source>
        <dbReference type="ARBA" id="ARBA00005119"/>
    </source>
</evidence>
<comment type="catalytic activity">
    <reaction evidence="1 18">
        <text>a 1,2-diacyl-sn-glycero-3-phosphate + CTP + H(+) = a CDP-1,2-diacyl-sn-glycerol + diphosphate</text>
        <dbReference type="Rhea" id="RHEA:16229"/>
        <dbReference type="ChEBI" id="CHEBI:15378"/>
        <dbReference type="ChEBI" id="CHEBI:33019"/>
        <dbReference type="ChEBI" id="CHEBI:37563"/>
        <dbReference type="ChEBI" id="CHEBI:58332"/>
        <dbReference type="ChEBI" id="CHEBI:58608"/>
        <dbReference type="EC" id="2.7.7.41"/>
    </reaction>
</comment>
<evidence type="ECO:0000256" key="15">
    <source>
        <dbReference type="ARBA" id="ARBA00023136"/>
    </source>
</evidence>
<keyword evidence="10 18" id="KW-0808">Transferase</keyword>
<keyword evidence="12 18" id="KW-0548">Nucleotidyltransferase</keyword>
<evidence type="ECO:0000256" key="14">
    <source>
        <dbReference type="ARBA" id="ARBA00023098"/>
    </source>
</evidence>
<dbReference type="PANTHER" id="PTHR46382">
    <property type="entry name" value="PHOSPHATIDATE CYTIDYLYLTRANSFERASE"/>
    <property type="match status" value="1"/>
</dbReference>
<evidence type="ECO:0000256" key="11">
    <source>
        <dbReference type="ARBA" id="ARBA00022692"/>
    </source>
</evidence>
<keyword evidence="17" id="KW-1208">Phospholipid metabolism</keyword>
<keyword evidence="8" id="KW-1003">Cell membrane</keyword>
<sequence>MLKQRIITAVIMITLIGAGIFLLPPLGLAGLIGLLVVIAAWEWSALAGLTSAITKVLFTLSVLALLALSAWHTQILTAHADWDRVRDILGLGCLWWAIALLWVRSYPGSAVIWRSTPMRLLMGFVTLVPAWLALVYLRVHSHGIALIFLLIAMVAAADIGAYFSGLRWGKAKLAPNVSPGKSWAGFWGGLVASTGLVLIVWLLFGSAEHGLAAVITVAIVTSLASVLGDLLESMIKRQQGVKDSGRILPGHGGMMDRLDSMTAAAPVFALSLLLAGW</sequence>
<dbReference type="EC" id="2.7.7.41" evidence="6 18"/>
<evidence type="ECO:0000256" key="1">
    <source>
        <dbReference type="ARBA" id="ARBA00001698"/>
    </source>
</evidence>
<dbReference type="Pfam" id="PF01148">
    <property type="entry name" value="CTP_transf_1"/>
    <property type="match status" value="1"/>
</dbReference>
<evidence type="ECO:0000256" key="18">
    <source>
        <dbReference type="RuleBase" id="RU003938"/>
    </source>
</evidence>
<feature type="transmembrane region" description="Helical" evidence="19">
    <location>
        <begin position="210"/>
        <end position="231"/>
    </location>
</feature>
<name>A0A1X9NCV8_9GAMM</name>
<dbReference type="RefSeq" id="WP_085759158.1">
    <property type="nucleotide sequence ID" value="NZ_CP019343.1"/>
</dbReference>
<dbReference type="PROSITE" id="PS01315">
    <property type="entry name" value="CDS"/>
    <property type="match status" value="1"/>
</dbReference>
<dbReference type="AlphaFoldDB" id="A0A1X9NCV8"/>
<evidence type="ECO:0000256" key="2">
    <source>
        <dbReference type="ARBA" id="ARBA00004651"/>
    </source>
</evidence>
<keyword evidence="13 19" id="KW-1133">Transmembrane helix</keyword>
<feature type="transmembrane region" description="Helical" evidence="19">
    <location>
        <begin position="29"/>
        <end position="49"/>
    </location>
</feature>
<keyword evidence="11 18" id="KW-0812">Transmembrane</keyword>
<evidence type="ECO:0000256" key="17">
    <source>
        <dbReference type="ARBA" id="ARBA00023264"/>
    </source>
</evidence>
<feature type="transmembrane region" description="Helical" evidence="19">
    <location>
        <begin position="88"/>
        <end position="106"/>
    </location>
</feature>
<feature type="transmembrane region" description="Helical" evidence="19">
    <location>
        <begin position="184"/>
        <end position="204"/>
    </location>
</feature>
<gene>
    <name evidence="20" type="ORF">BST96_13235</name>
</gene>
<evidence type="ECO:0000256" key="16">
    <source>
        <dbReference type="ARBA" id="ARBA00023209"/>
    </source>
</evidence>
<dbReference type="STRING" id="716816.BST96_13235"/>
<evidence type="ECO:0000256" key="7">
    <source>
        <dbReference type="ARBA" id="ARBA00019373"/>
    </source>
</evidence>
<evidence type="ECO:0000256" key="4">
    <source>
        <dbReference type="ARBA" id="ARBA00005189"/>
    </source>
</evidence>
<feature type="transmembrane region" description="Helical" evidence="19">
    <location>
        <begin position="143"/>
        <end position="163"/>
    </location>
</feature>
<dbReference type="EMBL" id="CP019343">
    <property type="protein sequence ID" value="ARN74991.1"/>
    <property type="molecule type" value="Genomic_DNA"/>
</dbReference>
<dbReference type="KEGG" id="osg:BST96_13235"/>
<comment type="similarity">
    <text evidence="5 18">Belongs to the CDS family.</text>
</comment>
<keyword evidence="21" id="KW-1185">Reference proteome</keyword>
<comment type="subcellular location">
    <subcellularLocation>
        <location evidence="2">Cell membrane</location>
        <topology evidence="2">Multi-pass membrane protein</topology>
    </subcellularLocation>
</comment>
<dbReference type="UniPathway" id="UPA00557">
    <property type="reaction ID" value="UER00614"/>
</dbReference>
<evidence type="ECO:0000256" key="9">
    <source>
        <dbReference type="ARBA" id="ARBA00022516"/>
    </source>
</evidence>
<evidence type="ECO:0000313" key="20">
    <source>
        <dbReference type="EMBL" id="ARN74991.1"/>
    </source>
</evidence>
<feature type="transmembrane region" description="Helical" evidence="19">
    <location>
        <begin position="56"/>
        <end position="76"/>
    </location>
</feature>
<evidence type="ECO:0000256" key="12">
    <source>
        <dbReference type="ARBA" id="ARBA00022695"/>
    </source>
</evidence>
<comment type="pathway">
    <text evidence="3 18">Phospholipid metabolism; CDP-diacylglycerol biosynthesis; CDP-diacylglycerol from sn-glycerol 3-phosphate: step 3/3.</text>
</comment>
<dbReference type="PANTHER" id="PTHR46382:SF1">
    <property type="entry name" value="PHOSPHATIDATE CYTIDYLYLTRANSFERASE"/>
    <property type="match status" value="1"/>
</dbReference>
<evidence type="ECO:0000313" key="21">
    <source>
        <dbReference type="Proteomes" id="UP000193450"/>
    </source>
</evidence>
<reference evidence="20 21" key="1">
    <citation type="submission" date="2016-11" db="EMBL/GenBank/DDBJ databases">
        <title>Trade-off between light-utilization and light-protection in marine flavobacteria.</title>
        <authorList>
            <person name="Kumagai Y."/>
        </authorList>
    </citation>
    <scope>NUCLEOTIDE SEQUENCE [LARGE SCALE GENOMIC DNA]</scope>
    <source>
        <strain evidence="20 21">NBRC 107125</strain>
    </source>
</reference>
<dbReference type="GO" id="GO:0004605">
    <property type="term" value="F:phosphatidate cytidylyltransferase activity"/>
    <property type="evidence" value="ECO:0007669"/>
    <property type="project" value="UniProtKB-EC"/>
</dbReference>
<comment type="pathway">
    <text evidence="4">Lipid metabolism.</text>
</comment>
<dbReference type="OrthoDB" id="9799199at2"/>
<evidence type="ECO:0000256" key="10">
    <source>
        <dbReference type="ARBA" id="ARBA00022679"/>
    </source>
</evidence>
<dbReference type="GO" id="GO:0016024">
    <property type="term" value="P:CDP-diacylglycerol biosynthetic process"/>
    <property type="evidence" value="ECO:0007669"/>
    <property type="project" value="UniProtKB-UniPathway"/>
</dbReference>
<keyword evidence="16" id="KW-0594">Phospholipid biosynthesis</keyword>
<protein>
    <recommendedName>
        <fullName evidence="7 18">Phosphatidate cytidylyltransferase</fullName>
        <ecNumber evidence="6 18">2.7.7.41</ecNumber>
    </recommendedName>
</protein>